<dbReference type="NCBIfam" id="TIGR01144">
    <property type="entry name" value="ATP_synt_b"/>
    <property type="match status" value="1"/>
</dbReference>
<evidence type="ECO:0000256" key="10">
    <source>
        <dbReference type="ARBA" id="ARBA00023136"/>
    </source>
</evidence>
<evidence type="ECO:0000256" key="16">
    <source>
        <dbReference type="SAM" id="Coils"/>
    </source>
</evidence>
<dbReference type="GO" id="GO:0005886">
    <property type="term" value="C:plasma membrane"/>
    <property type="evidence" value="ECO:0007669"/>
    <property type="project" value="UniProtKB-SubCell"/>
</dbReference>
<dbReference type="InterPro" id="IPR002146">
    <property type="entry name" value="ATP_synth_b/b'su_bac/chlpt"/>
</dbReference>
<dbReference type="GO" id="GO:0046933">
    <property type="term" value="F:proton-transporting ATP synthase activity, rotational mechanism"/>
    <property type="evidence" value="ECO:0007669"/>
    <property type="project" value="UniProtKB-UniRule"/>
</dbReference>
<keyword evidence="6 14" id="KW-0812">Transmembrane</keyword>
<evidence type="ECO:0000256" key="6">
    <source>
        <dbReference type="ARBA" id="ARBA00022692"/>
    </source>
</evidence>
<comment type="subunit">
    <text evidence="13 14">F-type ATPases have 2 components, F(1) - the catalytic core - and F(0) - the membrane proton channel. F(1) has five subunits: alpha(3), beta(3), gamma(1), delta(1), epsilon(1). F(0) has three main subunits: a(1), b(2) and c(10-14). The alpha and beta chains form an alternating ring which encloses part of the gamma chain. F(1) is attached to F(0) by a central stalk formed by the gamma and epsilon chains, while a peripheral stalk is formed by the delta and b chains.</text>
</comment>
<organism evidence="17 18">
    <name type="scientific">Cryptosporangium phraense</name>
    <dbReference type="NCBI Taxonomy" id="2593070"/>
    <lineage>
        <taxon>Bacteria</taxon>
        <taxon>Bacillati</taxon>
        <taxon>Actinomycetota</taxon>
        <taxon>Actinomycetes</taxon>
        <taxon>Cryptosporangiales</taxon>
        <taxon>Cryptosporangiaceae</taxon>
        <taxon>Cryptosporangium</taxon>
    </lineage>
</organism>
<keyword evidence="16" id="KW-0175">Coiled coil</keyword>
<feature type="coiled-coil region" evidence="16">
    <location>
        <begin position="66"/>
        <end position="126"/>
    </location>
</feature>
<comment type="caution">
    <text evidence="17">The sequence shown here is derived from an EMBL/GenBank/DDBJ whole genome shotgun (WGS) entry which is preliminary data.</text>
</comment>
<keyword evidence="9 14" id="KW-0406">Ion transport</keyword>
<dbReference type="Pfam" id="PF00430">
    <property type="entry name" value="ATP-synt_B"/>
    <property type="match status" value="1"/>
</dbReference>
<keyword evidence="7 14" id="KW-0375">Hydrogen ion transport</keyword>
<dbReference type="Proteomes" id="UP000317982">
    <property type="component" value="Unassembled WGS sequence"/>
</dbReference>
<dbReference type="OrthoDB" id="5243563at2"/>
<feature type="transmembrane region" description="Helical" evidence="14">
    <location>
        <begin position="29"/>
        <end position="48"/>
    </location>
</feature>
<dbReference type="NCBIfam" id="NF004412">
    <property type="entry name" value="PRK05759.1-3"/>
    <property type="match status" value="1"/>
</dbReference>
<keyword evidence="4 14" id="KW-1003">Cell membrane</keyword>
<proteinExistence type="inferred from homology"/>
<keyword evidence="10 14" id="KW-0472">Membrane</keyword>
<dbReference type="Gene3D" id="1.20.5.620">
    <property type="entry name" value="F1F0 ATP synthase subunit B, membrane domain"/>
    <property type="match status" value="1"/>
</dbReference>
<evidence type="ECO:0000313" key="18">
    <source>
        <dbReference type="Proteomes" id="UP000317982"/>
    </source>
</evidence>
<evidence type="ECO:0000256" key="15">
    <source>
        <dbReference type="RuleBase" id="RU003848"/>
    </source>
</evidence>
<dbReference type="GO" id="GO:0046961">
    <property type="term" value="F:proton-transporting ATPase activity, rotational mechanism"/>
    <property type="evidence" value="ECO:0007669"/>
    <property type="project" value="TreeGrafter"/>
</dbReference>
<dbReference type="AlphaFoldDB" id="A0A545AS40"/>
<comment type="function">
    <text evidence="14">Component of the F(0) channel, it forms part of the peripheral stalk, linking F(1) to F(0).</text>
</comment>
<dbReference type="InParanoid" id="A0A545AS40"/>
<evidence type="ECO:0000313" key="17">
    <source>
        <dbReference type="EMBL" id="TQS44146.1"/>
    </source>
</evidence>
<keyword evidence="3 14" id="KW-0813">Transport</keyword>
<keyword evidence="8 14" id="KW-1133">Transmembrane helix</keyword>
<evidence type="ECO:0000256" key="2">
    <source>
        <dbReference type="ARBA" id="ARBA00005513"/>
    </source>
</evidence>
<dbReference type="FunCoup" id="A0A545AS40">
    <property type="interactions" value="45"/>
</dbReference>
<name>A0A545AS40_9ACTN</name>
<dbReference type="HAMAP" id="MF_01398">
    <property type="entry name" value="ATP_synth_b_bprime"/>
    <property type="match status" value="1"/>
</dbReference>
<keyword evidence="18" id="KW-1185">Reference proteome</keyword>
<evidence type="ECO:0000256" key="4">
    <source>
        <dbReference type="ARBA" id="ARBA00022475"/>
    </source>
</evidence>
<evidence type="ECO:0000256" key="7">
    <source>
        <dbReference type="ARBA" id="ARBA00022781"/>
    </source>
</evidence>
<comment type="similarity">
    <text evidence="2 14 15">Belongs to the ATPase B chain family.</text>
</comment>
<evidence type="ECO:0000256" key="1">
    <source>
        <dbReference type="ARBA" id="ARBA00004162"/>
    </source>
</evidence>
<evidence type="ECO:0000256" key="9">
    <source>
        <dbReference type="ARBA" id="ARBA00023065"/>
    </source>
</evidence>
<gene>
    <name evidence="14" type="primary">atpF</name>
    <name evidence="17" type="ORF">FL583_14405</name>
</gene>
<evidence type="ECO:0000256" key="12">
    <source>
        <dbReference type="ARBA" id="ARBA00025198"/>
    </source>
</evidence>
<sequence>MSATTEIVTTFLASEDGEVNPLLPHTSELIVGLVAFALLFWFLAKFVYPRFEATFTERSEAIEGGIKRAEEAQAEAKATLEQYRAQLADARAEAGRIREEARAEGARIVEEMRAEAQEQAARIVERGEEQLAAERQRLVTEIRADIGRIAVDLAGRIVGESLENEARQNGTVERFLNDLDSTTTSGGRS</sequence>
<dbReference type="EMBL" id="VIRS01000009">
    <property type="protein sequence ID" value="TQS44146.1"/>
    <property type="molecule type" value="Genomic_DNA"/>
</dbReference>
<evidence type="ECO:0000256" key="3">
    <source>
        <dbReference type="ARBA" id="ARBA00022448"/>
    </source>
</evidence>
<dbReference type="InterPro" id="IPR005864">
    <property type="entry name" value="ATP_synth_F0_bsu_bac"/>
</dbReference>
<evidence type="ECO:0000256" key="13">
    <source>
        <dbReference type="ARBA" id="ARBA00025830"/>
    </source>
</evidence>
<dbReference type="PANTHER" id="PTHR33445">
    <property type="entry name" value="ATP SYNTHASE SUBUNIT B', CHLOROPLASTIC"/>
    <property type="match status" value="1"/>
</dbReference>
<dbReference type="InterPro" id="IPR028987">
    <property type="entry name" value="ATP_synth_B-like_membr_sf"/>
</dbReference>
<dbReference type="PANTHER" id="PTHR33445:SF1">
    <property type="entry name" value="ATP SYNTHASE SUBUNIT B"/>
    <property type="match status" value="1"/>
</dbReference>
<keyword evidence="5 14" id="KW-0138">CF(0)</keyword>
<dbReference type="CDD" id="cd06503">
    <property type="entry name" value="ATP-synt_Fo_b"/>
    <property type="match status" value="1"/>
</dbReference>
<dbReference type="SUPFAM" id="SSF81573">
    <property type="entry name" value="F1F0 ATP synthase subunit B, membrane domain"/>
    <property type="match status" value="1"/>
</dbReference>
<evidence type="ECO:0000256" key="5">
    <source>
        <dbReference type="ARBA" id="ARBA00022547"/>
    </source>
</evidence>
<dbReference type="RefSeq" id="WP_142705139.1">
    <property type="nucleotide sequence ID" value="NZ_VIRS01000009.1"/>
</dbReference>
<reference evidence="17 18" key="1">
    <citation type="submission" date="2019-07" db="EMBL/GenBank/DDBJ databases">
        <title>Cryptosporangium phraense sp. nov., isolated from plant litter.</title>
        <authorList>
            <person name="Suriyachadkun C."/>
        </authorList>
    </citation>
    <scope>NUCLEOTIDE SEQUENCE [LARGE SCALE GENOMIC DNA]</scope>
    <source>
        <strain evidence="17 18">A-T 5661</strain>
    </source>
</reference>
<protein>
    <recommendedName>
        <fullName evidence="14">ATP synthase subunit b</fullName>
    </recommendedName>
    <alternativeName>
        <fullName evidence="14">ATP synthase F(0) sector subunit b</fullName>
    </alternativeName>
    <alternativeName>
        <fullName evidence="14">ATPase subunit I</fullName>
    </alternativeName>
    <alternativeName>
        <fullName evidence="14">F-type ATPase subunit b</fullName>
        <shortName evidence="14">F-ATPase subunit b</shortName>
    </alternativeName>
</protein>
<accession>A0A545AS40</accession>
<comment type="function">
    <text evidence="12 14">F(1)F(0) ATP synthase produces ATP from ADP in the presence of a proton or sodium gradient. F-type ATPases consist of two structural domains, F(1) containing the extramembraneous catalytic core and F(0) containing the membrane proton channel, linked together by a central stalk and a peripheral stalk. During catalysis, ATP synthesis in the catalytic domain of F(1) is coupled via a rotary mechanism of the central stalk subunits to proton translocation.</text>
</comment>
<evidence type="ECO:0000256" key="8">
    <source>
        <dbReference type="ARBA" id="ARBA00022989"/>
    </source>
</evidence>
<comment type="subcellular location">
    <subcellularLocation>
        <location evidence="1 14">Cell membrane</location>
        <topology evidence="1 14">Single-pass membrane protein</topology>
    </subcellularLocation>
</comment>
<evidence type="ECO:0000256" key="14">
    <source>
        <dbReference type="HAMAP-Rule" id="MF_01398"/>
    </source>
</evidence>
<keyword evidence="11 14" id="KW-0066">ATP synthesis</keyword>
<evidence type="ECO:0000256" key="11">
    <source>
        <dbReference type="ARBA" id="ARBA00023310"/>
    </source>
</evidence>
<dbReference type="InterPro" id="IPR050059">
    <property type="entry name" value="ATP_synthase_B_chain"/>
</dbReference>
<dbReference type="GO" id="GO:0045259">
    <property type="term" value="C:proton-transporting ATP synthase complex"/>
    <property type="evidence" value="ECO:0007669"/>
    <property type="project" value="UniProtKB-KW"/>
</dbReference>